<dbReference type="SUPFAM" id="SSF53822">
    <property type="entry name" value="Periplasmic binding protein-like I"/>
    <property type="match status" value="1"/>
</dbReference>
<keyword evidence="6" id="KW-1185">Reference proteome</keyword>
<name>A0A1I3X1T8_9BACL</name>
<evidence type="ECO:0000256" key="1">
    <source>
        <dbReference type="ARBA" id="ARBA00004196"/>
    </source>
</evidence>
<feature type="chain" id="PRO_5011515665" evidence="3">
    <location>
        <begin position="22"/>
        <end position="352"/>
    </location>
</feature>
<organism evidence="5 6">
    <name type="scientific">Brevibacillus centrosporus</name>
    <dbReference type="NCBI Taxonomy" id="54910"/>
    <lineage>
        <taxon>Bacteria</taxon>
        <taxon>Bacillati</taxon>
        <taxon>Bacillota</taxon>
        <taxon>Bacilli</taxon>
        <taxon>Bacillales</taxon>
        <taxon>Paenibacillaceae</taxon>
        <taxon>Brevibacillus</taxon>
    </lineage>
</organism>
<dbReference type="STRING" id="1884381.SAMN05518846_10927"/>
<dbReference type="Proteomes" id="UP000198915">
    <property type="component" value="Unassembled WGS sequence"/>
</dbReference>
<reference evidence="6" key="1">
    <citation type="submission" date="2016-10" db="EMBL/GenBank/DDBJ databases">
        <authorList>
            <person name="Varghese N."/>
            <person name="Submissions S."/>
        </authorList>
    </citation>
    <scope>NUCLEOTIDE SEQUENCE [LARGE SCALE GENOMIC DNA]</scope>
    <source>
        <strain evidence="6">OK042</strain>
    </source>
</reference>
<sequence>MKQWRKSLLIGVSTLLTVMLAACSSTPAGGNGSGSAGSGASGSSGSSGGGELTVAGVVFQEDQFMKLLSIGYEDAAKAAGVKILTSNTGNDQGKEAELINTYVAQKVNGIAIAPLNQESSIAALQRADEQGVKVAVTNISLSNAPFIVGGFTSDNQNIGQITGKAAAAYIKEKLGGKAKIAIIQYKSLLPEQSAARYTGFVEEVKKENPDVEIVADQDAWIQDKAVAVTGDVLTAHPDVDIIWAANEGGTIGAVMAVKNAGKAGKIKVFGTDASDQLIFMLKADDDILQAITGQDPYTMGYKAMELLIKQVKGEDVSASKGKTEIVDGILLSRSNPDGIAKFEADLKAKMGK</sequence>
<dbReference type="GO" id="GO:0030246">
    <property type="term" value="F:carbohydrate binding"/>
    <property type="evidence" value="ECO:0007669"/>
    <property type="project" value="TreeGrafter"/>
</dbReference>
<evidence type="ECO:0000313" key="5">
    <source>
        <dbReference type="EMBL" id="SFK13708.1"/>
    </source>
</evidence>
<dbReference type="PANTHER" id="PTHR30036">
    <property type="entry name" value="D-XYLOSE-BINDING PERIPLASMIC PROTEIN"/>
    <property type="match status" value="1"/>
</dbReference>
<feature type="signal peptide" evidence="3">
    <location>
        <begin position="1"/>
        <end position="21"/>
    </location>
</feature>
<evidence type="ECO:0000313" key="6">
    <source>
        <dbReference type="Proteomes" id="UP000198915"/>
    </source>
</evidence>
<proteinExistence type="inferred from homology"/>
<evidence type="ECO:0000256" key="3">
    <source>
        <dbReference type="SAM" id="SignalP"/>
    </source>
</evidence>
<keyword evidence="3" id="KW-0732">Signal</keyword>
<evidence type="ECO:0000259" key="4">
    <source>
        <dbReference type="Pfam" id="PF13407"/>
    </source>
</evidence>
<dbReference type="RefSeq" id="WP_092269816.1">
    <property type="nucleotide sequence ID" value="NZ_BJOE01000002.1"/>
</dbReference>
<dbReference type="AlphaFoldDB" id="A0A1I3X1T8"/>
<feature type="domain" description="Periplasmic binding protein" evidence="4">
    <location>
        <begin position="60"/>
        <end position="314"/>
    </location>
</feature>
<dbReference type="InterPro" id="IPR025997">
    <property type="entry name" value="SBP_2_dom"/>
</dbReference>
<dbReference type="InterPro" id="IPR028082">
    <property type="entry name" value="Peripla_BP_I"/>
</dbReference>
<dbReference type="PROSITE" id="PS51257">
    <property type="entry name" value="PROKAR_LIPOPROTEIN"/>
    <property type="match status" value="1"/>
</dbReference>
<evidence type="ECO:0000256" key="2">
    <source>
        <dbReference type="ARBA" id="ARBA00007639"/>
    </source>
</evidence>
<protein>
    <submittedName>
        <fullName evidence="5">Monosaccharide ABC transporter substrate-binding protein, CUT2 family</fullName>
    </submittedName>
</protein>
<dbReference type="Pfam" id="PF13407">
    <property type="entry name" value="Peripla_BP_4"/>
    <property type="match status" value="1"/>
</dbReference>
<comment type="subcellular location">
    <subcellularLocation>
        <location evidence="1">Cell envelope</location>
    </subcellularLocation>
</comment>
<dbReference type="GO" id="GO:0030288">
    <property type="term" value="C:outer membrane-bounded periplasmic space"/>
    <property type="evidence" value="ECO:0007669"/>
    <property type="project" value="TreeGrafter"/>
</dbReference>
<dbReference type="EMBL" id="FORT01000009">
    <property type="protein sequence ID" value="SFK13708.1"/>
    <property type="molecule type" value="Genomic_DNA"/>
</dbReference>
<gene>
    <name evidence="5" type="ORF">SAMN05518846_10927</name>
</gene>
<comment type="similarity">
    <text evidence="2">Belongs to the bacterial solute-binding protein 2 family.</text>
</comment>
<dbReference type="InterPro" id="IPR050555">
    <property type="entry name" value="Bact_Solute-Bind_Prot2"/>
</dbReference>
<dbReference type="Gene3D" id="3.40.50.2300">
    <property type="match status" value="2"/>
</dbReference>
<dbReference type="PANTHER" id="PTHR30036:SF7">
    <property type="entry name" value="ABC TRANSPORTER PERIPLASMIC-BINDING PROTEIN YPHF"/>
    <property type="match status" value="1"/>
</dbReference>
<accession>A0A1I3X1T8</accession>